<dbReference type="PaxDb" id="67767-A0A0J7K998"/>
<evidence type="ECO:0000313" key="3">
    <source>
        <dbReference type="Proteomes" id="UP000036403"/>
    </source>
</evidence>
<sequence>MIKRFDKDPRDRKNGKRRWIGEPENGLSEVGSQWDGKFSKANFQSFRIPSSILWNIAKGDPTGPLDNTIIAVVGGC</sequence>
<protein>
    <submittedName>
        <fullName evidence="2">Uncharacterized protein</fullName>
    </submittedName>
</protein>
<dbReference type="EMBL" id="LBMM01011505">
    <property type="protein sequence ID" value="KMQ86791.1"/>
    <property type="molecule type" value="Genomic_DNA"/>
</dbReference>
<keyword evidence="3" id="KW-1185">Reference proteome</keyword>
<name>A0A0J7K998_LASNI</name>
<comment type="caution">
    <text evidence="2">The sequence shown here is derived from an EMBL/GenBank/DDBJ whole genome shotgun (WGS) entry which is preliminary data.</text>
</comment>
<dbReference type="AlphaFoldDB" id="A0A0J7K998"/>
<feature type="compositionally biased region" description="Basic and acidic residues" evidence="1">
    <location>
        <begin position="1"/>
        <end position="12"/>
    </location>
</feature>
<reference evidence="2 3" key="1">
    <citation type="submission" date="2015-04" db="EMBL/GenBank/DDBJ databases">
        <title>Lasius niger genome sequencing.</title>
        <authorList>
            <person name="Konorov E.A."/>
            <person name="Nikitin M.A."/>
            <person name="Kirill M.V."/>
            <person name="Chang P."/>
        </authorList>
    </citation>
    <scope>NUCLEOTIDE SEQUENCE [LARGE SCALE GENOMIC DNA]</scope>
    <source>
        <tissue evidence="2">Whole</tissue>
    </source>
</reference>
<evidence type="ECO:0000313" key="2">
    <source>
        <dbReference type="EMBL" id="KMQ86791.1"/>
    </source>
</evidence>
<gene>
    <name evidence="2" type="ORF">RF55_14131</name>
</gene>
<proteinExistence type="predicted"/>
<organism evidence="2 3">
    <name type="scientific">Lasius niger</name>
    <name type="common">Black garden ant</name>
    <dbReference type="NCBI Taxonomy" id="67767"/>
    <lineage>
        <taxon>Eukaryota</taxon>
        <taxon>Metazoa</taxon>
        <taxon>Ecdysozoa</taxon>
        <taxon>Arthropoda</taxon>
        <taxon>Hexapoda</taxon>
        <taxon>Insecta</taxon>
        <taxon>Pterygota</taxon>
        <taxon>Neoptera</taxon>
        <taxon>Endopterygota</taxon>
        <taxon>Hymenoptera</taxon>
        <taxon>Apocrita</taxon>
        <taxon>Aculeata</taxon>
        <taxon>Formicoidea</taxon>
        <taxon>Formicidae</taxon>
        <taxon>Formicinae</taxon>
        <taxon>Lasius</taxon>
        <taxon>Lasius</taxon>
    </lineage>
</organism>
<accession>A0A0J7K998</accession>
<evidence type="ECO:0000256" key="1">
    <source>
        <dbReference type="SAM" id="MobiDB-lite"/>
    </source>
</evidence>
<dbReference type="Proteomes" id="UP000036403">
    <property type="component" value="Unassembled WGS sequence"/>
</dbReference>
<feature type="region of interest" description="Disordered" evidence="1">
    <location>
        <begin position="1"/>
        <end position="33"/>
    </location>
</feature>